<dbReference type="GeneID" id="59336660"/>
<keyword evidence="3" id="KW-0274">FAD</keyword>
<proteinExistence type="inferred from homology"/>
<evidence type="ECO:0000256" key="1">
    <source>
        <dbReference type="ARBA" id="ARBA00009183"/>
    </source>
</evidence>
<evidence type="ECO:0000313" key="7">
    <source>
        <dbReference type="Proteomes" id="UP000593566"/>
    </source>
</evidence>
<dbReference type="EMBL" id="JACCJB010000004">
    <property type="protein sequence ID" value="KAF6228532.1"/>
    <property type="molecule type" value="Genomic_DNA"/>
</dbReference>
<dbReference type="Proteomes" id="UP000593566">
    <property type="component" value="Unassembled WGS sequence"/>
</dbReference>
<dbReference type="PIRSF" id="PIRSF000332">
    <property type="entry name" value="FMO"/>
    <property type="match status" value="1"/>
</dbReference>
<dbReference type="InterPro" id="IPR000960">
    <property type="entry name" value="Flavin_mOase"/>
</dbReference>
<keyword evidence="2" id="KW-0285">Flavoprotein</keyword>
<dbReference type="InterPro" id="IPR036188">
    <property type="entry name" value="FAD/NAD-bd_sf"/>
</dbReference>
<evidence type="ECO:0000256" key="2">
    <source>
        <dbReference type="ARBA" id="ARBA00022630"/>
    </source>
</evidence>
<sequence>MRVGIVGAGISGVVAGHHLKAAGVLVTVFERSGEAGGVWLYDERLPPEPTYPSIRPSEADFHYGDGESVNGENHQPCLSAACGDVKHAPPGPCYEGLTNNVSTRLMKLKINSWPPGTADFVNHRVLNEYIQDTSYKTGVHLKTKYNTRVEKVFKSGQDWKMQTSTLTRDQGAFHRVERDWTFDAVIIASGHYHACRIPDISGLAAWKKRWPSRVQHSKSYRHPRNFRDQNVLLIGAGVSSTDIAREIGTEAKKIYQVSRGGVFDLPTTLLPPRATRIAGEIHAFECQPPENTQLSDVLEPIPGRVVLKDGRELTGIHHVVICTGYHMSLPFLQQYHSDNTPVSEANNTVLVTDGTQVHNLHKDIFYIPDPSLIFIGIPFFTANFSLFEFQAMAVAAVLTGKALLPTTEEMSREYQQRLQQKGTGRMFHSLKDRELEYVNELVNWMNRDGARVGAQPVEGHTKAWHVANVDRLARVRQIMEDKARDVNTFA</sequence>
<dbReference type="InterPro" id="IPR050346">
    <property type="entry name" value="FMO-like"/>
</dbReference>
<evidence type="ECO:0000256" key="5">
    <source>
        <dbReference type="ARBA" id="ARBA00023002"/>
    </source>
</evidence>
<dbReference type="PRINTS" id="PR00419">
    <property type="entry name" value="ADXRDTASE"/>
</dbReference>
<keyword evidence="4" id="KW-0521">NADP</keyword>
<dbReference type="RefSeq" id="XP_037156466.1">
    <property type="nucleotide sequence ID" value="XM_037299130.1"/>
</dbReference>
<reference evidence="6 7" key="1">
    <citation type="journal article" date="2020" name="Genomics">
        <title>Complete, high-quality genomes from long-read metagenomic sequencing of two wolf lichen thalli reveals enigmatic genome architecture.</title>
        <authorList>
            <person name="McKenzie S.K."/>
            <person name="Walston R.F."/>
            <person name="Allen J.L."/>
        </authorList>
    </citation>
    <scope>NUCLEOTIDE SEQUENCE [LARGE SCALE GENOMIC DNA]</scope>
    <source>
        <strain evidence="6">WasteWater1</strain>
    </source>
</reference>
<dbReference type="Gene3D" id="3.50.50.60">
    <property type="entry name" value="FAD/NAD(P)-binding domain"/>
    <property type="match status" value="2"/>
</dbReference>
<dbReference type="AlphaFoldDB" id="A0A8H6FH97"/>
<dbReference type="GO" id="GO:0004499">
    <property type="term" value="F:N,N-dimethylaniline monooxygenase activity"/>
    <property type="evidence" value="ECO:0007669"/>
    <property type="project" value="InterPro"/>
</dbReference>
<dbReference type="Pfam" id="PF13450">
    <property type="entry name" value="NAD_binding_8"/>
    <property type="match status" value="1"/>
</dbReference>
<gene>
    <name evidence="6" type="ORF">HO133_008263</name>
</gene>
<protein>
    <submittedName>
        <fullName evidence="6">Uncharacterized protein</fullName>
    </submittedName>
</protein>
<keyword evidence="5" id="KW-0560">Oxidoreductase</keyword>
<dbReference type="SUPFAM" id="SSF51905">
    <property type="entry name" value="FAD/NAD(P)-binding domain"/>
    <property type="match status" value="2"/>
</dbReference>
<evidence type="ECO:0000313" key="6">
    <source>
        <dbReference type="EMBL" id="KAF6228532.1"/>
    </source>
</evidence>
<keyword evidence="7" id="KW-1185">Reference proteome</keyword>
<accession>A0A8H6FH97</accession>
<name>A0A8H6FH97_9LECA</name>
<organism evidence="6 7">
    <name type="scientific">Letharia lupina</name>
    <dbReference type="NCBI Taxonomy" id="560253"/>
    <lineage>
        <taxon>Eukaryota</taxon>
        <taxon>Fungi</taxon>
        <taxon>Dikarya</taxon>
        <taxon>Ascomycota</taxon>
        <taxon>Pezizomycotina</taxon>
        <taxon>Lecanoromycetes</taxon>
        <taxon>OSLEUM clade</taxon>
        <taxon>Lecanoromycetidae</taxon>
        <taxon>Lecanorales</taxon>
        <taxon>Lecanorineae</taxon>
        <taxon>Parmeliaceae</taxon>
        <taxon>Letharia</taxon>
    </lineage>
</organism>
<comment type="caution">
    <text evidence="6">The sequence shown here is derived from an EMBL/GenBank/DDBJ whole genome shotgun (WGS) entry which is preliminary data.</text>
</comment>
<dbReference type="GO" id="GO:0050660">
    <property type="term" value="F:flavin adenine dinucleotide binding"/>
    <property type="evidence" value="ECO:0007669"/>
    <property type="project" value="InterPro"/>
</dbReference>
<evidence type="ECO:0000256" key="4">
    <source>
        <dbReference type="ARBA" id="ARBA00022857"/>
    </source>
</evidence>
<dbReference type="Pfam" id="PF00743">
    <property type="entry name" value="FMO-like"/>
    <property type="match status" value="2"/>
</dbReference>
<comment type="similarity">
    <text evidence="1">Belongs to the FMO family.</text>
</comment>
<dbReference type="InterPro" id="IPR020946">
    <property type="entry name" value="Flavin_mOase-like"/>
</dbReference>
<dbReference type="PANTHER" id="PTHR23023">
    <property type="entry name" value="DIMETHYLANILINE MONOOXYGENASE"/>
    <property type="match status" value="1"/>
</dbReference>
<dbReference type="GO" id="GO:0050661">
    <property type="term" value="F:NADP binding"/>
    <property type="evidence" value="ECO:0007669"/>
    <property type="project" value="InterPro"/>
</dbReference>
<evidence type="ECO:0000256" key="3">
    <source>
        <dbReference type="ARBA" id="ARBA00022827"/>
    </source>
</evidence>